<organism evidence="2 3">
    <name type="scientific">Amycolatopsis camponoti</name>
    <dbReference type="NCBI Taxonomy" id="2606593"/>
    <lineage>
        <taxon>Bacteria</taxon>
        <taxon>Bacillati</taxon>
        <taxon>Actinomycetota</taxon>
        <taxon>Actinomycetes</taxon>
        <taxon>Pseudonocardiales</taxon>
        <taxon>Pseudonocardiaceae</taxon>
        <taxon>Amycolatopsis</taxon>
    </lineage>
</organism>
<dbReference type="GO" id="GO:0044550">
    <property type="term" value="P:secondary metabolite biosynthetic process"/>
    <property type="evidence" value="ECO:0007669"/>
    <property type="project" value="TreeGrafter"/>
</dbReference>
<dbReference type="Gene3D" id="3.30.559.30">
    <property type="entry name" value="Nonribosomal peptide synthetase, condensation domain"/>
    <property type="match status" value="1"/>
</dbReference>
<dbReference type="GO" id="GO:0003824">
    <property type="term" value="F:catalytic activity"/>
    <property type="evidence" value="ECO:0007669"/>
    <property type="project" value="InterPro"/>
</dbReference>
<dbReference type="PANTHER" id="PTHR45527">
    <property type="entry name" value="NONRIBOSOMAL PEPTIDE SYNTHETASE"/>
    <property type="match status" value="1"/>
</dbReference>
<evidence type="ECO:0000259" key="1">
    <source>
        <dbReference type="Pfam" id="PF00668"/>
    </source>
</evidence>
<dbReference type="GO" id="GO:0031177">
    <property type="term" value="F:phosphopantetheine binding"/>
    <property type="evidence" value="ECO:0007669"/>
    <property type="project" value="TreeGrafter"/>
</dbReference>
<feature type="domain" description="Condensation" evidence="1">
    <location>
        <begin position="43"/>
        <end position="448"/>
    </location>
</feature>
<accession>A0A6I8LYA2</accession>
<dbReference type="Gene3D" id="3.30.559.10">
    <property type="entry name" value="Chloramphenicol acetyltransferase-like domain"/>
    <property type="match status" value="1"/>
</dbReference>
<evidence type="ECO:0000313" key="3">
    <source>
        <dbReference type="Proteomes" id="UP000399805"/>
    </source>
</evidence>
<dbReference type="GO" id="GO:0043041">
    <property type="term" value="P:amino acid activation for nonribosomal peptide biosynthetic process"/>
    <property type="evidence" value="ECO:0007669"/>
    <property type="project" value="TreeGrafter"/>
</dbReference>
<protein>
    <recommendedName>
        <fullName evidence="1">Condensation domain-containing protein</fullName>
    </recommendedName>
</protein>
<dbReference type="Pfam" id="PF00668">
    <property type="entry name" value="Condensation"/>
    <property type="match status" value="1"/>
</dbReference>
<dbReference type="InterPro" id="IPR001242">
    <property type="entry name" value="Condensation_dom"/>
</dbReference>
<keyword evidence="3" id="KW-1185">Reference proteome</keyword>
<dbReference type="PANTHER" id="PTHR45527:SF1">
    <property type="entry name" value="FATTY ACID SYNTHASE"/>
    <property type="match status" value="1"/>
</dbReference>
<dbReference type="SUPFAM" id="SSF52777">
    <property type="entry name" value="CoA-dependent acyltransferases"/>
    <property type="match status" value="2"/>
</dbReference>
<dbReference type="EMBL" id="CABVGP010000002">
    <property type="protein sequence ID" value="VVJ20406.1"/>
    <property type="molecule type" value="Genomic_DNA"/>
</dbReference>
<gene>
    <name evidence="2" type="ORF">AA23TX_05427</name>
</gene>
<dbReference type="GO" id="GO:0008610">
    <property type="term" value="P:lipid biosynthetic process"/>
    <property type="evidence" value="ECO:0007669"/>
    <property type="project" value="UniProtKB-ARBA"/>
</dbReference>
<dbReference type="RefSeq" id="WP_155545520.1">
    <property type="nucleotide sequence ID" value="NZ_CABVGP010000002.1"/>
</dbReference>
<sequence length="451" mass="49408">MTGPAVPEGPLPLSLNQEFLCAYDKGELDGAFGHLHTLAYGWRVRGALDLATLRAALDDLVVRHETLRTTITRGEERSQRIHPPSPVDLEVRDLLAEPSGRDVRAEEFTNEIEAIPFPVGPLPHLRAVLGRFDDEDAVLVLVTHHSATDGWSMQVLMRDLTLLYAARRGNAPRELPPVGHYRDFTAWQHSDAAAAAVARPLAYWREQLAGAQILAVPTDTPKDPARTSAYGVHRFLIDRELTAATLAFAKSARSTPFMVLLAAYVALLHRQTGETDIVVPTFTSGRFQREYADSVGPYFNFVALRVRLDGSATLRDLLERVRKTCFDAYANDIPFSLVVPEVPQVVTQFAAADRAVVAFEVLQSPDALDETVVGDLTCTEIRRRTISQPVSCGIPDGGLWATDILPSGEMASSLKYDANLYDRATVEATAKEFRELLAELTGAPDSPVAGS</sequence>
<reference evidence="2 3" key="1">
    <citation type="submission" date="2019-09" db="EMBL/GenBank/DDBJ databases">
        <authorList>
            <person name="Leyn A S."/>
        </authorList>
    </citation>
    <scope>NUCLEOTIDE SEQUENCE [LARGE SCALE GENOMIC DNA]</scope>
    <source>
        <strain evidence="2">AA231_1</strain>
    </source>
</reference>
<evidence type="ECO:0000313" key="2">
    <source>
        <dbReference type="EMBL" id="VVJ20406.1"/>
    </source>
</evidence>
<dbReference type="GO" id="GO:0005737">
    <property type="term" value="C:cytoplasm"/>
    <property type="evidence" value="ECO:0007669"/>
    <property type="project" value="TreeGrafter"/>
</dbReference>
<proteinExistence type="predicted"/>
<dbReference type="Proteomes" id="UP000399805">
    <property type="component" value="Unassembled WGS sequence"/>
</dbReference>
<name>A0A6I8LYA2_9PSEU</name>
<dbReference type="AlphaFoldDB" id="A0A6I8LYA2"/>
<dbReference type="InterPro" id="IPR023213">
    <property type="entry name" value="CAT-like_dom_sf"/>
</dbReference>